<evidence type="ECO:0000256" key="5">
    <source>
        <dbReference type="ARBA" id="ARBA00023136"/>
    </source>
</evidence>
<reference evidence="7 8" key="1">
    <citation type="submission" date="2017-04" db="EMBL/GenBank/DDBJ databases">
        <title>Kefir bacterial isolates.</title>
        <authorList>
            <person name="Kim Y."/>
            <person name="Blasche S."/>
            <person name="Patil K.R."/>
        </authorList>
    </citation>
    <scope>NUCLEOTIDE SEQUENCE [LARGE SCALE GENOMIC DNA]</scope>
    <source>
        <strain evidence="7 8">KR</strain>
    </source>
</reference>
<feature type="transmembrane region" description="Helical" evidence="6">
    <location>
        <begin position="236"/>
        <end position="253"/>
    </location>
</feature>
<evidence type="ECO:0000256" key="1">
    <source>
        <dbReference type="ARBA" id="ARBA00004141"/>
    </source>
</evidence>
<evidence type="ECO:0000256" key="3">
    <source>
        <dbReference type="ARBA" id="ARBA00022692"/>
    </source>
</evidence>
<comment type="subcellular location">
    <subcellularLocation>
        <location evidence="1">Membrane</location>
        <topology evidence="1">Multi-pass membrane protein</topology>
    </subcellularLocation>
</comment>
<evidence type="ECO:0000313" key="8">
    <source>
        <dbReference type="Proteomes" id="UP000216151"/>
    </source>
</evidence>
<sequence length="293" mass="33131">MLYAARLCRPHQYIKNFFVFAGPLFYNIREYDLLQKDFLAFIAFSAMASSIYIFNDIIDVNSDRKHPVKCSRPIACGKVSVSEAIALNIILTTFALILGFVISLWALAFLFLYMIINIGYSLRWKHVPVIDVFLISSGFMLRILIGTVGLGIHATSWILLCGLMLTLFLGFAKRRAELLALENSDDLNPASIRRVLDDYSPEMIEQFTAISAACTIICYSLYTVSPETVARHHTTNLIYTVPFVVYGIFRYLFLLHRGTGGNDTARDMLRDPHLLITGLLWLMVTIGIIAWPV</sequence>
<keyword evidence="7" id="KW-0328">Glycosyltransferase</keyword>
<dbReference type="NCBIfam" id="NF008977">
    <property type="entry name" value="PRK12324.1-2"/>
    <property type="match status" value="1"/>
</dbReference>
<keyword evidence="5 6" id="KW-0472">Membrane</keyword>
<comment type="caution">
    <text evidence="7">The sequence shown here is derived from an EMBL/GenBank/DDBJ whole genome shotgun (WGS) entry which is preliminary data.</text>
</comment>
<keyword evidence="7" id="KW-0808">Transferase</keyword>
<proteinExistence type="predicted"/>
<evidence type="ECO:0000313" key="7">
    <source>
        <dbReference type="EMBL" id="PAK77461.1"/>
    </source>
</evidence>
<evidence type="ECO:0000256" key="6">
    <source>
        <dbReference type="SAM" id="Phobius"/>
    </source>
</evidence>
<dbReference type="OrthoDB" id="9803632at2"/>
<feature type="transmembrane region" description="Helical" evidence="6">
    <location>
        <begin position="203"/>
        <end position="224"/>
    </location>
</feature>
<keyword evidence="3 6" id="KW-0812">Transmembrane</keyword>
<evidence type="ECO:0000256" key="4">
    <source>
        <dbReference type="ARBA" id="ARBA00022989"/>
    </source>
</evidence>
<dbReference type="GO" id="GO:0016765">
    <property type="term" value="F:transferase activity, transferring alkyl or aryl (other than methyl) groups"/>
    <property type="evidence" value="ECO:0007669"/>
    <property type="project" value="InterPro"/>
</dbReference>
<dbReference type="CDD" id="cd13963">
    <property type="entry name" value="PT_UbiA_2"/>
    <property type="match status" value="1"/>
</dbReference>
<dbReference type="EMBL" id="NCXK01000019">
    <property type="protein sequence ID" value="PAK77461.1"/>
    <property type="molecule type" value="Genomic_DNA"/>
</dbReference>
<feature type="transmembrane region" description="Helical" evidence="6">
    <location>
        <begin position="89"/>
        <end position="115"/>
    </location>
</feature>
<protein>
    <submittedName>
        <fullName evidence="7">Decaprenyl-phosphate phosphoribosyltransferase</fullName>
    </submittedName>
</protein>
<accession>A0A269XX71</accession>
<dbReference type="InterPro" id="IPR044878">
    <property type="entry name" value="UbiA_sf"/>
</dbReference>
<feature type="transmembrane region" description="Helical" evidence="6">
    <location>
        <begin position="38"/>
        <end position="55"/>
    </location>
</feature>
<keyword evidence="4 6" id="KW-1133">Transmembrane helix</keyword>
<keyword evidence="8" id="KW-1185">Reference proteome</keyword>
<dbReference type="NCBIfam" id="NF008978">
    <property type="entry name" value="PRK12324.1-4"/>
    <property type="match status" value="1"/>
</dbReference>
<name>A0A269XX71_9PROT</name>
<dbReference type="InterPro" id="IPR000537">
    <property type="entry name" value="UbiA_prenyltransferase"/>
</dbReference>
<dbReference type="Pfam" id="PF01040">
    <property type="entry name" value="UbiA"/>
    <property type="match status" value="1"/>
</dbReference>
<feature type="transmembrane region" description="Helical" evidence="6">
    <location>
        <begin position="151"/>
        <end position="172"/>
    </location>
</feature>
<dbReference type="Gene3D" id="1.10.357.140">
    <property type="entry name" value="UbiA prenyltransferase"/>
    <property type="match status" value="1"/>
</dbReference>
<organism evidence="7 8">
    <name type="scientific">Acetobacter fabarum</name>
    <dbReference type="NCBI Taxonomy" id="483199"/>
    <lineage>
        <taxon>Bacteria</taxon>
        <taxon>Pseudomonadati</taxon>
        <taxon>Pseudomonadota</taxon>
        <taxon>Alphaproteobacteria</taxon>
        <taxon>Acetobacterales</taxon>
        <taxon>Acetobacteraceae</taxon>
        <taxon>Acetobacter</taxon>
    </lineage>
</organism>
<dbReference type="Proteomes" id="UP000216151">
    <property type="component" value="Unassembled WGS sequence"/>
</dbReference>
<feature type="transmembrane region" description="Helical" evidence="6">
    <location>
        <begin position="274"/>
        <end position="291"/>
    </location>
</feature>
<dbReference type="GO" id="GO:0016757">
    <property type="term" value="F:glycosyltransferase activity"/>
    <property type="evidence" value="ECO:0007669"/>
    <property type="project" value="UniProtKB-KW"/>
</dbReference>
<evidence type="ECO:0000256" key="2">
    <source>
        <dbReference type="ARBA" id="ARBA00022475"/>
    </source>
</evidence>
<feature type="transmembrane region" description="Helical" evidence="6">
    <location>
        <begin position="127"/>
        <end position="145"/>
    </location>
</feature>
<gene>
    <name evidence="7" type="ORF">B8X00_10680</name>
</gene>
<dbReference type="GO" id="GO:0016020">
    <property type="term" value="C:membrane"/>
    <property type="evidence" value="ECO:0007669"/>
    <property type="project" value="UniProtKB-SubCell"/>
</dbReference>
<keyword evidence="2" id="KW-1003">Cell membrane</keyword>
<dbReference type="AlphaFoldDB" id="A0A269XX71"/>